<sequence>MEVVFLSVVNCLDILGFLITSVKFLTGDKVIVQRREKGSSITRVLEIIEAISRAERPMSPAELAFLLDIPKPSVHRLLQQLETDDFVKTNMRGLLVPGDRMHSIALGVLHSSRFKALRQAILTELTETIGETCGIAIPDGTEMIYYDRVQTNWPLQIHLPVGCHTPSWCTASGKLYLSSLPTNRRQRIIDKLPLDKLARNTLTDPESLGSELLKIQANELGTDNEEFVDGMVACSVPIKDQDGKLFACLFTHAPVIRKDLNGLLKFEPALRQSAMELGDLLKEQ</sequence>
<dbReference type="Gene3D" id="3.30.450.40">
    <property type="match status" value="1"/>
</dbReference>
<evidence type="ECO:0000259" key="6">
    <source>
        <dbReference type="PROSITE" id="PS51077"/>
    </source>
</evidence>
<dbReference type="PROSITE" id="PS51078">
    <property type="entry name" value="ICLR_ED"/>
    <property type="match status" value="1"/>
</dbReference>
<evidence type="ECO:0000256" key="1">
    <source>
        <dbReference type="ARBA" id="ARBA00023015"/>
    </source>
</evidence>
<protein>
    <recommendedName>
        <fullName evidence="4">HTH-type transcriptional repressor AllR</fullName>
    </recommendedName>
    <alternativeName>
        <fullName evidence="5">Negative regulator of allantoin and glyoxylate utilization operons</fullName>
    </alternativeName>
</protein>
<dbReference type="EMBL" id="CP002771">
    <property type="protein sequence ID" value="AEF53698.1"/>
    <property type="molecule type" value="Genomic_DNA"/>
</dbReference>
<feature type="domain" description="HTH iclR-type" evidence="6">
    <location>
        <begin position="38"/>
        <end position="108"/>
    </location>
</feature>
<evidence type="ECO:0000313" key="9">
    <source>
        <dbReference type="Proteomes" id="UP000009230"/>
    </source>
</evidence>
<dbReference type="GO" id="GO:0003677">
    <property type="term" value="F:DNA binding"/>
    <property type="evidence" value="ECO:0007669"/>
    <property type="project" value="UniProtKB-KW"/>
</dbReference>
<dbReference type="SUPFAM" id="SSF55781">
    <property type="entry name" value="GAF domain-like"/>
    <property type="match status" value="1"/>
</dbReference>
<dbReference type="STRING" id="491952.Mar181_0641"/>
<proteinExistence type="predicted"/>
<keyword evidence="2" id="KW-0238">DNA-binding</keyword>
<keyword evidence="9" id="KW-1185">Reference proteome</keyword>
<dbReference type="InterPro" id="IPR036388">
    <property type="entry name" value="WH-like_DNA-bd_sf"/>
</dbReference>
<dbReference type="Pfam" id="PF01614">
    <property type="entry name" value="IclR_C"/>
    <property type="match status" value="1"/>
</dbReference>
<keyword evidence="1" id="KW-0805">Transcription regulation</keyword>
<reference evidence="8 9" key="1">
    <citation type="journal article" date="2012" name="Stand. Genomic Sci.">
        <title>Complete genome sequence of Marinomonas posidonica type strain (IVIA-Po-181(T)).</title>
        <authorList>
            <person name="Lucas-Elio P."/>
            <person name="Goodwin L."/>
            <person name="Woyke T."/>
            <person name="Pitluck S."/>
            <person name="Nolan M."/>
            <person name="Kyrpides N.C."/>
            <person name="Detter J.C."/>
            <person name="Copeland A."/>
            <person name="Lu M."/>
            <person name="Bruce D."/>
            <person name="Detter C."/>
            <person name="Tapia R."/>
            <person name="Han S."/>
            <person name="Land M.L."/>
            <person name="Ivanova N."/>
            <person name="Mikhailova N."/>
            <person name="Johnston A.W."/>
            <person name="Sanchez-Amat A."/>
        </authorList>
    </citation>
    <scope>NUCLEOTIDE SEQUENCE [LARGE SCALE GENOMIC DNA]</scope>
    <source>
        <strain evidence="9">CECT 7376 / NCIMB 14433 / IVIA-Po-181</strain>
    </source>
</reference>
<dbReference type="GO" id="GO:0003700">
    <property type="term" value="F:DNA-binding transcription factor activity"/>
    <property type="evidence" value="ECO:0007669"/>
    <property type="project" value="TreeGrafter"/>
</dbReference>
<dbReference type="InterPro" id="IPR011991">
    <property type="entry name" value="ArsR-like_HTH"/>
</dbReference>
<evidence type="ECO:0000313" key="8">
    <source>
        <dbReference type="EMBL" id="AEF53698.1"/>
    </source>
</evidence>
<dbReference type="HOGENOM" id="CLU_062618_6_2_6"/>
<keyword evidence="3" id="KW-0804">Transcription</keyword>
<evidence type="ECO:0000256" key="5">
    <source>
        <dbReference type="ARBA" id="ARBA00042627"/>
    </source>
</evidence>
<evidence type="ECO:0000259" key="7">
    <source>
        <dbReference type="PROSITE" id="PS51078"/>
    </source>
</evidence>
<dbReference type="Proteomes" id="UP000009230">
    <property type="component" value="Chromosome"/>
</dbReference>
<feature type="domain" description="IclR-ED" evidence="7">
    <location>
        <begin position="100"/>
        <end position="283"/>
    </location>
</feature>
<dbReference type="Pfam" id="PF09339">
    <property type="entry name" value="HTH_IclR"/>
    <property type="match status" value="1"/>
</dbReference>
<dbReference type="InterPro" id="IPR005471">
    <property type="entry name" value="Tscrpt_reg_IclR_N"/>
</dbReference>
<dbReference type="InterPro" id="IPR029016">
    <property type="entry name" value="GAF-like_dom_sf"/>
</dbReference>
<dbReference type="PANTHER" id="PTHR30136">
    <property type="entry name" value="HELIX-TURN-HELIX TRANSCRIPTIONAL REGULATOR, ICLR FAMILY"/>
    <property type="match status" value="1"/>
</dbReference>
<accession>F6D0X5</accession>
<evidence type="ECO:0000256" key="3">
    <source>
        <dbReference type="ARBA" id="ARBA00023163"/>
    </source>
</evidence>
<evidence type="ECO:0000256" key="4">
    <source>
        <dbReference type="ARBA" id="ARBA00040379"/>
    </source>
</evidence>
<dbReference type="CDD" id="cd00090">
    <property type="entry name" value="HTH_ARSR"/>
    <property type="match status" value="1"/>
</dbReference>
<name>F6D0X5_MARPP</name>
<dbReference type="AlphaFoldDB" id="F6D0X5"/>
<dbReference type="InterPro" id="IPR036390">
    <property type="entry name" value="WH_DNA-bd_sf"/>
</dbReference>
<organism evidence="8 9">
    <name type="scientific">Marinomonas posidonica (strain CECT 7376 / NCIMB 14433 / IVIA-Po-181)</name>
    <dbReference type="NCBI Taxonomy" id="491952"/>
    <lineage>
        <taxon>Bacteria</taxon>
        <taxon>Pseudomonadati</taxon>
        <taxon>Pseudomonadota</taxon>
        <taxon>Gammaproteobacteria</taxon>
        <taxon>Oceanospirillales</taxon>
        <taxon>Oceanospirillaceae</taxon>
        <taxon>Marinomonas</taxon>
    </lineage>
</organism>
<dbReference type="PROSITE" id="PS51077">
    <property type="entry name" value="HTH_ICLR"/>
    <property type="match status" value="1"/>
</dbReference>
<dbReference type="GO" id="GO:0045892">
    <property type="term" value="P:negative regulation of DNA-templated transcription"/>
    <property type="evidence" value="ECO:0007669"/>
    <property type="project" value="TreeGrafter"/>
</dbReference>
<dbReference type="eggNOG" id="COG1414">
    <property type="taxonomic scope" value="Bacteria"/>
</dbReference>
<dbReference type="InterPro" id="IPR050707">
    <property type="entry name" value="HTH_MetabolicPath_Reg"/>
</dbReference>
<dbReference type="KEGG" id="mpc:Mar181_0641"/>
<dbReference type="SUPFAM" id="SSF46785">
    <property type="entry name" value="Winged helix' DNA-binding domain"/>
    <property type="match status" value="1"/>
</dbReference>
<gene>
    <name evidence="8" type="ordered locus">Mar181_0641</name>
</gene>
<dbReference type="SMART" id="SM00346">
    <property type="entry name" value="HTH_ICLR"/>
    <property type="match status" value="1"/>
</dbReference>
<dbReference type="InterPro" id="IPR014757">
    <property type="entry name" value="Tscrpt_reg_IclR_C"/>
</dbReference>
<dbReference type="Gene3D" id="1.10.10.10">
    <property type="entry name" value="Winged helix-like DNA-binding domain superfamily/Winged helix DNA-binding domain"/>
    <property type="match status" value="1"/>
</dbReference>
<evidence type="ECO:0000256" key="2">
    <source>
        <dbReference type="ARBA" id="ARBA00023125"/>
    </source>
</evidence>
<dbReference type="PANTHER" id="PTHR30136:SF24">
    <property type="entry name" value="HTH-TYPE TRANSCRIPTIONAL REPRESSOR ALLR"/>
    <property type="match status" value="1"/>
</dbReference>